<dbReference type="Proteomes" id="UP000293846">
    <property type="component" value="Unassembled WGS sequence"/>
</dbReference>
<name>A0A4R1ANX5_9BACI</name>
<dbReference type="EMBL" id="SJTH01000158">
    <property type="protein sequence ID" value="TCI99581.1"/>
    <property type="molecule type" value="Genomic_DNA"/>
</dbReference>
<evidence type="ECO:0000313" key="2">
    <source>
        <dbReference type="Proteomes" id="UP000293846"/>
    </source>
</evidence>
<sequence>MANNKDRIGKIGFNSFGSQMEIIEYNTAKDILVEFTENGNVVRTKWNEFVKDIEKARELSVQMG</sequence>
<comment type="caution">
    <text evidence="1">The sequence shown here is derived from an EMBL/GenBank/DDBJ whole genome shotgun (WGS) entry which is preliminary data.</text>
</comment>
<accession>A0A4R1ANX5</accession>
<evidence type="ECO:0000313" key="1">
    <source>
        <dbReference type="EMBL" id="TCI99581.1"/>
    </source>
</evidence>
<dbReference type="RefSeq" id="WP_207634876.1">
    <property type="nucleotide sequence ID" value="NZ_SJTH01000158.1"/>
</dbReference>
<keyword evidence="2" id="KW-1185">Reference proteome</keyword>
<gene>
    <name evidence="1" type="ORF">E0Y62_27290</name>
</gene>
<protein>
    <submittedName>
        <fullName evidence="1">Uncharacterized protein</fullName>
    </submittedName>
</protein>
<organism evidence="1 2">
    <name type="scientific">Cytobacillus praedii</name>
    <dbReference type="NCBI Taxonomy" id="1742358"/>
    <lineage>
        <taxon>Bacteria</taxon>
        <taxon>Bacillati</taxon>
        <taxon>Bacillota</taxon>
        <taxon>Bacilli</taxon>
        <taxon>Bacillales</taxon>
        <taxon>Bacillaceae</taxon>
        <taxon>Cytobacillus</taxon>
    </lineage>
</organism>
<proteinExistence type="predicted"/>
<reference evidence="1 2" key="1">
    <citation type="submission" date="2019-03" db="EMBL/GenBank/DDBJ databases">
        <authorList>
            <person name="Jensen L."/>
            <person name="Storgaard J."/>
            <person name="Sulaj E."/>
            <person name="Schramm A."/>
            <person name="Marshall I.P.G."/>
        </authorList>
    </citation>
    <scope>NUCLEOTIDE SEQUENCE [LARGE SCALE GENOMIC DNA]</scope>
    <source>
        <strain evidence="1 2">2017H2G3</strain>
    </source>
</reference>
<feature type="non-terminal residue" evidence="1">
    <location>
        <position position="64"/>
    </location>
</feature>
<dbReference type="AlphaFoldDB" id="A0A4R1ANX5"/>